<evidence type="ECO:0000313" key="5">
    <source>
        <dbReference type="Proteomes" id="UP000236291"/>
    </source>
</evidence>
<reference evidence="4 5" key="2">
    <citation type="journal article" date="2017" name="Front. Plant Sci.">
        <title>Gene Classification and Mining of Molecular Markers Useful in Red Clover (Trifolium pratense) Breeding.</title>
        <authorList>
            <person name="Istvanek J."/>
            <person name="Dluhosova J."/>
            <person name="Dluhos P."/>
            <person name="Patkova L."/>
            <person name="Nedelnik J."/>
            <person name="Repkova J."/>
        </authorList>
    </citation>
    <scope>NUCLEOTIDE SEQUENCE [LARGE SCALE GENOMIC DNA]</scope>
    <source>
        <strain evidence="5">cv. Tatra</strain>
        <tissue evidence="4">Young leaves</tissue>
    </source>
</reference>
<reference evidence="4 5" key="1">
    <citation type="journal article" date="2014" name="Am. J. Bot.">
        <title>Genome assembly and annotation for red clover (Trifolium pratense; Fabaceae).</title>
        <authorList>
            <person name="Istvanek J."/>
            <person name="Jaros M."/>
            <person name="Krenek A."/>
            <person name="Repkova J."/>
        </authorList>
    </citation>
    <scope>NUCLEOTIDE SEQUENCE [LARGE SCALE GENOMIC DNA]</scope>
    <source>
        <strain evidence="5">cv. Tatra</strain>
        <tissue evidence="4">Young leaves</tissue>
    </source>
</reference>
<evidence type="ECO:0000256" key="2">
    <source>
        <dbReference type="ARBA" id="ARBA00023134"/>
    </source>
</evidence>
<dbReference type="SUPFAM" id="SSF52540">
    <property type="entry name" value="P-loop containing nucleoside triphosphate hydrolases"/>
    <property type="match status" value="1"/>
</dbReference>
<dbReference type="InterPro" id="IPR006073">
    <property type="entry name" value="GTP-bd"/>
</dbReference>
<dbReference type="PANTHER" id="PTHR11089:SF30">
    <property type="entry name" value="GUANINE NUCLEOTIDE-BINDING PROTEIN-LIKE 3 HOMOLOG"/>
    <property type="match status" value="1"/>
</dbReference>
<dbReference type="Gene3D" id="3.40.50.300">
    <property type="entry name" value="P-loop containing nucleotide triphosphate hydrolases"/>
    <property type="match status" value="1"/>
</dbReference>
<keyword evidence="2" id="KW-0342">GTP-binding</keyword>
<dbReference type="InterPro" id="IPR027417">
    <property type="entry name" value="P-loop_NTPase"/>
</dbReference>
<dbReference type="GO" id="GO:0005730">
    <property type="term" value="C:nucleolus"/>
    <property type="evidence" value="ECO:0007669"/>
    <property type="project" value="TreeGrafter"/>
</dbReference>
<dbReference type="GO" id="GO:0005525">
    <property type="term" value="F:GTP binding"/>
    <property type="evidence" value="ECO:0007669"/>
    <property type="project" value="UniProtKB-KW"/>
</dbReference>
<dbReference type="AlphaFoldDB" id="A0A2K3MLH9"/>
<name>A0A2K3MLH9_TRIPR</name>
<evidence type="ECO:0000256" key="1">
    <source>
        <dbReference type="ARBA" id="ARBA00022741"/>
    </source>
</evidence>
<proteinExistence type="predicted"/>
<dbReference type="ExpressionAtlas" id="A0A2K3MLH9">
    <property type="expression patterns" value="baseline"/>
</dbReference>
<comment type="caution">
    <text evidence="4">The sequence shown here is derived from an EMBL/GenBank/DDBJ whole genome shotgun (WGS) entry which is preliminary data.</text>
</comment>
<dbReference type="Proteomes" id="UP000236291">
    <property type="component" value="Unassembled WGS sequence"/>
</dbReference>
<gene>
    <name evidence="4" type="ORF">L195_g047781</name>
</gene>
<dbReference type="EMBL" id="ASHM01066963">
    <property type="protein sequence ID" value="PNX91648.1"/>
    <property type="molecule type" value="Genomic_DNA"/>
</dbReference>
<organism evidence="4 5">
    <name type="scientific">Trifolium pratense</name>
    <name type="common">Red clover</name>
    <dbReference type="NCBI Taxonomy" id="57577"/>
    <lineage>
        <taxon>Eukaryota</taxon>
        <taxon>Viridiplantae</taxon>
        <taxon>Streptophyta</taxon>
        <taxon>Embryophyta</taxon>
        <taxon>Tracheophyta</taxon>
        <taxon>Spermatophyta</taxon>
        <taxon>Magnoliopsida</taxon>
        <taxon>eudicotyledons</taxon>
        <taxon>Gunneridae</taxon>
        <taxon>Pentapetalae</taxon>
        <taxon>rosids</taxon>
        <taxon>fabids</taxon>
        <taxon>Fabales</taxon>
        <taxon>Fabaceae</taxon>
        <taxon>Papilionoideae</taxon>
        <taxon>50 kb inversion clade</taxon>
        <taxon>NPAAA clade</taxon>
        <taxon>Hologalegina</taxon>
        <taxon>IRL clade</taxon>
        <taxon>Trifolieae</taxon>
        <taxon>Trifolium</taxon>
    </lineage>
</organism>
<keyword evidence="1" id="KW-0547">Nucleotide-binding</keyword>
<dbReference type="PANTHER" id="PTHR11089">
    <property type="entry name" value="GTP-BINDING PROTEIN-RELATED"/>
    <property type="match status" value="1"/>
</dbReference>
<accession>A0A2K3MLH9</accession>
<dbReference type="Pfam" id="PF01926">
    <property type="entry name" value="MMR_HSR1"/>
    <property type="match status" value="1"/>
</dbReference>
<protein>
    <submittedName>
        <fullName evidence="4">Guanine nucleotide-binding 3</fullName>
    </submittedName>
</protein>
<evidence type="ECO:0000259" key="3">
    <source>
        <dbReference type="Pfam" id="PF01926"/>
    </source>
</evidence>
<dbReference type="STRING" id="57577.A0A2K3MLH9"/>
<dbReference type="InterPro" id="IPR050755">
    <property type="entry name" value="TRAFAC_YlqF/YawG_RiboMat"/>
</dbReference>
<feature type="domain" description="G" evidence="3">
    <location>
        <begin position="62"/>
        <end position="100"/>
    </location>
</feature>
<sequence length="130" mass="14235">MVLDCPGVVMLKFQENNATVALKNCKKIEKLDEDELRHLAIHIFFKIIHGGEERVKIKKSITIGLVGLPNIGNSSLINSLKRCHVVNVGATPGLTRSMQPPINTLLTASSSSFTDAVRKREGKASANPFR</sequence>
<evidence type="ECO:0000313" key="4">
    <source>
        <dbReference type="EMBL" id="PNX91648.1"/>
    </source>
</evidence>